<gene>
    <name evidence="1" type="ORF">QB910_000123</name>
</gene>
<sequence>MVTIIVPKTVSFSECYEPTLYEKLKRRREGIKQIVKYLIERKSSHGDVSFTQTKEELKVSIYHNETCEQAKEIRSNILRLKFKYWQ</sequence>
<reference evidence="1" key="1">
    <citation type="submission" date="2023-04" db="EMBL/GenBank/DDBJ databases">
        <title>Characterization and genome study of newly isolated Alicyclobacillus-specific phaga.</title>
        <authorList>
            <person name="Shymialevich D."/>
            <person name="Wojcicki M."/>
            <person name="Srednicka P."/>
            <person name="Swider O."/>
        </authorList>
    </citation>
    <scope>NUCLEOTIDE SEQUENCE</scope>
</reference>
<name>A0AAT9V828_9CAUD</name>
<proteinExistence type="predicted"/>
<dbReference type="EMBL" id="OQ846916">
    <property type="protein sequence ID" value="WJJ55367.1"/>
    <property type="molecule type" value="Genomic_DNA"/>
</dbReference>
<protein>
    <submittedName>
        <fullName evidence="1">Uncharacterized protein</fullName>
    </submittedName>
</protein>
<evidence type="ECO:0000313" key="1">
    <source>
        <dbReference type="EMBL" id="WJJ55367.1"/>
    </source>
</evidence>
<organism evidence="1">
    <name type="scientific">Alicyclobacillus phage KKP_3916</name>
    <dbReference type="NCBI Taxonomy" id="3040651"/>
    <lineage>
        <taxon>Viruses</taxon>
        <taxon>Duplodnaviria</taxon>
        <taxon>Heunggongvirae</taxon>
        <taxon>Uroviricota</taxon>
        <taxon>Caudoviricetes</taxon>
    </lineage>
</organism>
<accession>A0AAT9V828</accession>